<name>A0A916VTP5_9RHOB</name>
<dbReference type="AlphaFoldDB" id="A0A916VTP5"/>
<comment type="caution">
    <text evidence="1">The sequence shown here is derived from an EMBL/GenBank/DDBJ whole genome shotgun (WGS) entry which is preliminary data.</text>
</comment>
<dbReference type="EMBL" id="BMKA01000009">
    <property type="protein sequence ID" value="GGA32573.1"/>
    <property type="molecule type" value="Genomic_DNA"/>
</dbReference>
<dbReference type="Proteomes" id="UP000628017">
    <property type="component" value="Unassembled WGS sequence"/>
</dbReference>
<protein>
    <submittedName>
        <fullName evidence="1">Plasmid replication initiator protein RepA</fullName>
    </submittedName>
</protein>
<dbReference type="InterPro" id="IPR018777">
    <property type="entry name" value="Replication_initiator_prot_A"/>
</dbReference>
<reference evidence="1" key="1">
    <citation type="journal article" date="2014" name="Int. J. Syst. Evol. Microbiol.">
        <title>Complete genome sequence of Corynebacterium casei LMG S-19264T (=DSM 44701T), isolated from a smear-ripened cheese.</title>
        <authorList>
            <consortium name="US DOE Joint Genome Institute (JGI-PGF)"/>
            <person name="Walter F."/>
            <person name="Albersmeier A."/>
            <person name="Kalinowski J."/>
            <person name="Ruckert C."/>
        </authorList>
    </citation>
    <scope>NUCLEOTIDE SEQUENCE</scope>
    <source>
        <strain evidence="1">CGMCC 1.15880</strain>
    </source>
</reference>
<keyword evidence="2" id="KW-1185">Reference proteome</keyword>
<reference evidence="1" key="2">
    <citation type="submission" date="2020-09" db="EMBL/GenBank/DDBJ databases">
        <authorList>
            <person name="Sun Q."/>
            <person name="Zhou Y."/>
        </authorList>
    </citation>
    <scope>NUCLEOTIDE SEQUENCE</scope>
    <source>
        <strain evidence="1">CGMCC 1.15880</strain>
    </source>
</reference>
<dbReference type="RefSeq" id="WP_188678753.1">
    <property type="nucleotide sequence ID" value="NZ_BMKA01000009.1"/>
</dbReference>
<accession>A0A916VTP5</accession>
<dbReference type="Pfam" id="PF10134">
    <property type="entry name" value="RPA"/>
    <property type="match status" value="1"/>
</dbReference>
<sequence length="351" mass="39920">MRAVGDKPTKRLANPLLPDRFQQPDLFICDIFDAAPKSDMAGMEHPVFSISKKPDHQTRRYENNDNFIEITPSAKGMATVFDRDILIFCISQLIAALNDGKEVSKTVSFKIIDYLVATGKPVGGSAYIRAEDALERLRGTSIKTNIVTGSERQWQVFGLVDSAKTIRRNSDGALQDVQVTLSDWVFNAIQAKEVLTISRDYFRLKKPLERRMYEIARKHCGKSAEWRIGLEKLHLKCGSHSSAKEFKRLVTNIISDSAEHGHFPDYIPSLEGNIVVFRSKGTVPVPMVEVFEGRLDPEAYHDARTAAPGWDVRMIEREWRAWCGKEEIEPKHPAKHFVKFCQSWFEKRGKP</sequence>
<organism evidence="1 2">
    <name type="scientific">Neptunicoccus cionae</name>
    <dbReference type="NCBI Taxonomy" id="2035344"/>
    <lineage>
        <taxon>Bacteria</taxon>
        <taxon>Pseudomonadati</taxon>
        <taxon>Pseudomonadota</taxon>
        <taxon>Alphaproteobacteria</taxon>
        <taxon>Rhodobacterales</taxon>
        <taxon>Paracoccaceae</taxon>
        <taxon>Neptunicoccus</taxon>
    </lineage>
</organism>
<proteinExistence type="predicted"/>
<evidence type="ECO:0000313" key="1">
    <source>
        <dbReference type="EMBL" id="GGA32573.1"/>
    </source>
</evidence>
<gene>
    <name evidence="1" type="ORF">GCM10011498_37200</name>
</gene>
<evidence type="ECO:0000313" key="2">
    <source>
        <dbReference type="Proteomes" id="UP000628017"/>
    </source>
</evidence>